<dbReference type="Proteomes" id="UP001165079">
    <property type="component" value="Unassembled WGS sequence"/>
</dbReference>
<dbReference type="InterPro" id="IPR000914">
    <property type="entry name" value="SBP_5_dom"/>
</dbReference>
<dbReference type="Gene3D" id="3.90.76.10">
    <property type="entry name" value="Dipeptide-binding Protein, Domain 1"/>
    <property type="match status" value="1"/>
</dbReference>
<proteinExistence type="predicted"/>
<dbReference type="PANTHER" id="PTHR30290">
    <property type="entry name" value="PERIPLASMIC BINDING COMPONENT OF ABC TRANSPORTER"/>
    <property type="match status" value="1"/>
</dbReference>
<dbReference type="CDD" id="cd00995">
    <property type="entry name" value="PBP2_NikA_DppA_OppA_like"/>
    <property type="match status" value="1"/>
</dbReference>
<dbReference type="PIRSF" id="PIRSF002741">
    <property type="entry name" value="MppA"/>
    <property type="match status" value="1"/>
</dbReference>
<evidence type="ECO:0000313" key="4">
    <source>
        <dbReference type="EMBL" id="GLZ80020.1"/>
    </source>
</evidence>
<feature type="signal peptide" evidence="2">
    <location>
        <begin position="1"/>
        <end position="21"/>
    </location>
</feature>
<gene>
    <name evidence="4" type="ORF">Afil01_48270</name>
</gene>
<feature type="chain" id="PRO_5040762941" evidence="2">
    <location>
        <begin position="22"/>
        <end position="544"/>
    </location>
</feature>
<dbReference type="SUPFAM" id="SSF53850">
    <property type="entry name" value="Periplasmic binding protein-like II"/>
    <property type="match status" value="1"/>
</dbReference>
<dbReference type="EMBL" id="BSTX01000003">
    <property type="protein sequence ID" value="GLZ80020.1"/>
    <property type="molecule type" value="Genomic_DNA"/>
</dbReference>
<evidence type="ECO:0000313" key="5">
    <source>
        <dbReference type="Proteomes" id="UP001165079"/>
    </source>
</evidence>
<dbReference type="Pfam" id="PF00496">
    <property type="entry name" value="SBP_bac_5"/>
    <property type="match status" value="1"/>
</dbReference>
<dbReference type="PROSITE" id="PS51257">
    <property type="entry name" value="PROKAR_LIPOPROTEIN"/>
    <property type="match status" value="1"/>
</dbReference>
<organism evidence="4 5">
    <name type="scientific">Actinorhabdospora filicis</name>
    <dbReference type="NCBI Taxonomy" id="1785913"/>
    <lineage>
        <taxon>Bacteria</taxon>
        <taxon>Bacillati</taxon>
        <taxon>Actinomycetota</taxon>
        <taxon>Actinomycetes</taxon>
        <taxon>Micromonosporales</taxon>
        <taxon>Micromonosporaceae</taxon>
        <taxon>Actinorhabdospora</taxon>
    </lineage>
</organism>
<evidence type="ECO:0000256" key="1">
    <source>
        <dbReference type="SAM" id="MobiDB-lite"/>
    </source>
</evidence>
<feature type="region of interest" description="Disordered" evidence="1">
    <location>
        <begin position="145"/>
        <end position="167"/>
    </location>
</feature>
<reference evidence="4" key="1">
    <citation type="submission" date="2023-03" db="EMBL/GenBank/DDBJ databases">
        <title>Actinorhabdospora filicis NBRC 111898.</title>
        <authorList>
            <person name="Ichikawa N."/>
            <person name="Sato H."/>
            <person name="Tonouchi N."/>
        </authorList>
    </citation>
    <scope>NUCLEOTIDE SEQUENCE</scope>
    <source>
        <strain evidence="4">NBRC 111898</strain>
    </source>
</reference>
<evidence type="ECO:0000259" key="3">
    <source>
        <dbReference type="Pfam" id="PF00496"/>
    </source>
</evidence>
<dbReference type="GO" id="GO:0043190">
    <property type="term" value="C:ATP-binding cassette (ABC) transporter complex"/>
    <property type="evidence" value="ECO:0007669"/>
    <property type="project" value="InterPro"/>
</dbReference>
<evidence type="ECO:0000256" key="2">
    <source>
        <dbReference type="SAM" id="SignalP"/>
    </source>
</evidence>
<dbReference type="InterPro" id="IPR039424">
    <property type="entry name" value="SBP_5"/>
</dbReference>
<dbReference type="Gene3D" id="3.10.105.10">
    <property type="entry name" value="Dipeptide-binding Protein, Domain 3"/>
    <property type="match status" value="1"/>
</dbReference>
<comment type="caution">
    <text evidence="4">The sequence shown here is derived from an EMBL/GenBank/DDBJ whole genome shotgun (WGS) entry which is preliminary data.</text>
</comment>
<keyword evidence="2" id="KW-0732">Signal</keyword>
<dbReference type="GO" id="GO:1904680">
    <property type="term" value="F:peptide transmembrane transporter activity"/>
    <property type="evidence" value="ECO:0007669"/>
    <property type="project" value="TreeGrafter"/>
</dbReference>
<dbReference type="PANTHER" id="PTHR30290:SF83">
    <property type="entry name" value="ABC TRANSPORTER SUBSTRATE-BINDING PROTEIN"/>
    <property type="match status" value="1"/>
</dbReference>
<protein>
    <submittedName>
        <fullName evidence="4">Peptide ABC transporter DppA</fullName>
    </submittedName>
</protein>
<feature type="domain" description="Solute-binding protein family 5" evidence="3">
    <location>
        <begin position="77"/>
        <end position="460"/>
    </location>
</feature>
<dbReference type="RefSeq" id="WP_285665148.1">
    <property type="nucleotide sequence ID" value="NZ_BSTX01000003.1"/>
</dbReference>
<dbReference type="Gene3D" id="3.40.190.10">
    <property type="entry name" value="Periplasmic binding protein-like II"/>
    <property type="match status" value="1"/>
</dbReference>
<accession>A0A9W6SN93</accession>
<sequence>MRIRRVMALAVATALATTACSTGGGSDSEGATDGTINLAQGTDPAHMITTDATETVSSSVLRMMYDGLFSYSNTGDLVPVLAEAVPTSTDNIHWTIKVKQGTKFQNGEAVDANAFVRAWNYGAYGPHAQGGASFFSRIKGYDDVKATEDPDGDGPNKAPDPKAKELSGLKATDASTISVELTAPFAGFPTMLGYTVFWPMADECMQKIDACKEKPIGNGPFALKEWQHDIALTIERWDAYQGNKPAYKTIKWRIFPDGAPTWTDFEANQLDIDAPPTEQYQDAKAKYGERMLEVKSPSLSYIGLPLYDPTFAKKEIRQALSLAIDRDLLNQALYQGRYTPADSFAPPGIIFGATAGTCAYCKLDVAKAKELLAKAGGWPAGKKLQLWINTAASGANEKWVKAVGDQIKQNLGIEYEYHLEEWNKILQLTQDHKIDGPFRMGWSPDYNYVENYLVPIYGGGAKVTRTGYESEAFTKAVAEADAAPNLQDSVAKYQAAERILGEDMPGIPVFFSKSATVYSDRFDPASVVVNPVMGAIDLRLVKLK</sequence>
<dbReference type="GO" id="GO:0042597">
    <property type="term" value="C:periplasmic space"/>
    <property type="evidence" value="ECO:0007669"/>
    <property type="project" value="UniProtKB-ARBA"/>
</dbReference>
<dbReference type="InterPro" id="IPR030678">
    <property type="entry name" value="Peptide/Ni-bd"/>
</dbReference>
<dbReference type="GO" id="GO:0015833">
    <property type="term" value="P:peptide transport"/>
    <property type="evidence" value="ECO:0007669"/>
    <property type="project" value="TreeGrafter"/>
</dbReference>
<dbReference type="AlphaFoldDB" id="A0A9W6SN93"/>
<keyword evidence="5" id="KW-1185">Reference proteome</keyword>
<name>A0A9W6SN93_9ACTN</name>